<reference evidence="1 2" key="1">
    <citation type="journal article" date="2017" name="PLoS Biol.">
        <title>The sea cucumber genome provides insights into morphological evolution and visceral regeneration.</title>
        <authorList>
            <person name="Zhang X."/>
            <person name="Sun L."/>
            <person name="Yuan J."/>
            <person name="Sun Y."/>
            <person name="Gao Y."/>
            <person name="Zhang L."/>
            <person name="Li S."/>
            <person name="Dai H."/>
            <person name="Hamel J.F."/>
            <person name="Liu C."/>
            <person name="Yu Y."/>
            <person name="Liu S."/>
            <person name="Lin W."/>
            <person name="Guo K."/>
            <person name="Jin S."/>
            <person name="Xu P."/>
            <person name="Storey K.B."/>
            <person name="Huan P."/>
            <person name="Zhang T."/>
            <person name="Zhou Y."/>
            <person name="Zhang J."/>
            <person name="Lin C."/>
            <person name="Li X."/>
            <person name="Xing L."/>
            <person name="Huo D."/>
            <person name="Sun M."/>
            <person name="Wang L."/>
            <person name="Mercier A."/>
            <person name="Li F."/>
            <person name="Yang H."/>
            <person name="Xiang J."/>
        </authorList>
    </citation>
    <scope>NUCLEOTIDE SEQUENCE [LARGE SCALE GENOMIC DNA]</scope>
    <source>
        <strain evidence="1">Shaxun</strain>
        <tissue evidence="1">Muscle</tissue>
    </source>
</reference>
<proteinExistence type="predicted"/>
<dbReference type="Proteomes" id="UP000230750">
    <property type="component" value="Unassembled WGS sequence"/>
</dbReference>
<name>A0A2G8JE64_STIJA</name>
<dbReference type="AlphaFoldDB" id="A0A2G8JE64"/>
<keyword evidence="2" id="KW-1185">Reference proteome</keyword>
<accession>A0A2G8JE64</accession>
<evidence type="ECO:0000313" key="2">
    <source>
        <dbReference type="Proteomes" id="UP000230750"/>
    </source>
</evidence>
<organism evidence="1 2">
    <name type="scientific">Stichopus japonicus</name>
    <name type="common">Sea cucumber</name>
    <dbReference type="NCBI Taxonomy" id="307972"/>
    <lineage>
        <taxon>Eukaryota</taxon>
        <taxon>Metazoa</taxon>
        <taxon>Echinodermata</taxon>
        <taxon>Eleutherozoa</taxon>
        <taxon>Echinozoa</taxon>
        <taxon>Holothuroidea</taxon>
        <taxon>Aspidochirotacea</taxon>
        <taxon>Aspidochirotida</taxon>
        <taxon>Stichopodidae</taxon>
        <taxon>Apostichopus</taxon>
    </lineage>
</organism>
<sequence>MSIEVRFYHQLFCEWFASFHVVDILCTLEEPADVKPILGKMDPFDLQYVFRFACGLNSTAGKKIIEYLKKKKEGEDKFAILCILENSGNEDILDTVKELCSALIIVNKDHSKLLQRSKIQLMQIASSHEIQISELRLQFSFSKAVNGDVVLQSGLCVPTLSTLLKLSVNANRAELTEKDVIGLLNYGVQCERFEELWFYLCKLPASINPQMIPETAKSRNIKVLWPDNTCELDLHSGKWKQAEDIETITELCSNAVSIDNESSQQSQKSTIALLKKASTHDIPIFRVTLLDCFHKIDEENITVYSGLSLPILKSIKMMLIQAEKGREMNKHEVNGILNYVQQSQRFKTLSIYYCLLPSTITSASLANLNARKVEVYWLPYGLDERFYFLNLQSGRWRLKNDAGFFPKLRTDDEITDADYANEVEAFRNYYRYINTHSLCFAHKVGQKEPSVQ</sequence>
<protein>
    <submittedName>
        <fullName evidence="1">Uncharacterized protein</fullName>
    </submittedName>
</protein>
<evidence type="ECO:0000313" key="1">
    <source>
        <dbReference type="EMBL" id="PIK34040.1"/>
    </source>
</evidence>
<comment type="caution">
    <text evidence="1">The sequence shown here is derived from an EMBL/GenBank/DDBJ whole genome shotgun (WGS) entry which is preliminary data.</text>
</comment>
<gene>
    <name evidence="1" type="ORF">BSL78_29140</name>
</gene>
<dbReference type="EMBL" id="MRZV01002309">
    <property type="protein sequence ID" value="PIK34040.1"/>
    <property type="molecule type" value="Genomic_DNA"/>
</dbReference>